<evidence type="ECO:0000313" key="6">
    <source>
        <dbReference type="EMBL" id="KAA5804957.1"/>
    </source>
</evidence>
<evidence type="ECO:0000256" key="2">
    <source>
        <dbReference type="ARBA" id="ARBA00022963"/>
    </source>
</evidence>
<feature type="active site" description="Proton acceptor" evidence="4">
    <location>
        <position position="186"/>
    </location>
</feature>
<comment type="caution">
    <text evidence="6">The sequence shown here is derived from an EMBL/GenBank/DDBJ whole genome shotgun (WGS) entry which is preliminary data.</text>
</comment>
<feature type="domain" description="PNPLA" evidence="5">
    <location>
        <begin position="13"/>
        <end position="199"/>
    </location>
</feature>
<dbReference type="PROSITE" id="PS51635">
    <property type="entry name" value="PNPLA"/>
    <property type="match status" value="1"/>
</dbReference>
<protein>
    <submittedName>
        <fullName evidence="6">Patatin-like phospholipase family protein</fullName>
    </submittedName>
</protein>
<name>A0A5M6ZMN9_9PROT</name>
<feature type="short sequence motif" description="DGA/G" evidence="4">
    <location>
        <begin position="186"/>
        <end position="188"/>
    </location>
</feature>
<dbReference type="EMBL" id="VWOJ01000001">
    <property type="protein sequence ID" value="KAA5804957.1"/>
    <property type="molecule type" value="Genomic_DNA"/>
</dbReference>
<dbReference type="InterPro" id="IPR050301">
    <property type="entry name" value="NTE"/>
</dbReference>
<organism evidence="6 7">
    <name type="scientific">Alkalicaulis satelles</name>
    <dbReference type="NCBI Taxonomy" id="2609175"/>
    <lineage>
        <taxon>Bacteria</taxon>
        <taxon>Pseudomonadati</taxon>
        <taxon>Pseudomonadota</taxon>
        <taxon>Alphaproteobacteria</taxon>
        <taxon>Maricaulales</taxon>
        <taxon>Maricaulaceae</taxon>
        <taxon>Alkalicaulis</taxon>
    </lineage>
</organism>
<keyword evidence="7" id="KW-1185">Reference proteome</keyword>
<dbReference type="PANTHER" id="PTHR14226:SF78">
    <property type="entry name" value="SLR0060 PROTEIN"/>
    <property type="match status" value="1"/>
</dbReference>
<reference evidence="6 7" key="1">
    <citation type="submission" date="2019-09" db="EMBL/GenBank/DDBJ databases">
        <authorList>
            <person name="Kevbrin V."/>
            <person name="Grouzdev D.S."/>
        </authorList>
    </citation>
    <scope>NUCLEOTIDE SEQUENCE [LARGE SCALE GENOMIC DNA]</scope>
    <source>
        <strain evidence="6 7">G-192</strain>
    </source>
</reference>
<dbReference type="Proteomes" id="UP000325122">
    <property type="component" value="Unassembled WGS sequence"/>
</dbReference>
<dbReference type="GO" id="GO:0016042">
    <property type="term" value="P:lipid catabolic process"/>
    <property type="evidence" value="ECO:0007669"/>
    <property type="project" value="UniProtKB-UniRule"/>
</dbReference>
<keyword evidence="2 4" id="KW-0442">Lipid degradation</keyword>
<dbReference type="RefSeq" id="WP_150021988.1">
    <property type="nucleotide sequence ID" value="NZ_VWOJ01000001.1"/>
</dbReference>
<feature type="active site" description="Nucleophile" evidence="4">
    <location>
        <position position="47"/>
    </location>
</feature>
<dbReference type="InterPro" id="IPR016035">
    <property type="entry name" value="Acyl_Trfase/lysoPLipase"/>
</dbReference>
<keyword evidence="3 4" id="KW-0443">Lipid metabolism</keyword>
<dbReference type="PANTHER" id="PTHR14226">
    <property type="entry name" value="NEUROPATHY TARGET ESTERASE/SWISS CHEESE D.MELANOGASTER"/>
    <property type="match status" value="1"/>
</dbReference>
<gene>
    <name evidence="6" type="ORF">F1654_02880</name>
</gene>
<evidence type="ECO:0000256" key="4">
    <source>
        <dbReference type="PROSITE-ProRule" id="PRU01161"/>
    </source>
</evidence>
<dbReference type="InterPro" id="IPR002641">
    <property type="entry name" value="PNPLA_dom"/>
</dbReference>
<dbReference type="GO" id="GO:0016787">
    <property type="term" value="F:hydrolase activity"/>
    <property type="evidence" value="ECO:0007669"/>
    <property type="project" value="UniProtKB-UniRule"/>
</dbReference>
<sequence>MTSPSPAPRPVSLALQGGGAHGAFTWGVLDRLLEDGRIEPRAITATSAGAMNACALAMGRTQGGADGARQALERFWDAVSRAGAPFRAPGWGRFFPWIDAFTRLTSPYDLNPFGYDPLGDILKRQIDFEAVRACPDLKLYLCATCVITGRARVFSGDEVTLDAVRASAALPFLHHAVEIDGAPYWDGGFTGNPALWPLFYQDTPADLLIVHINPLDRPGTPRSAEEIMDRVNEITFNTSLLAELRAIAFVQELLGTGAVTGEQRKRLRAINVHSIKADEALKAWPASTKYDTSWSFLTRLRDLGRETASHWLNQCSDAVGKRSSVDLKAEYLQG</sequence>
<accession>A0A5M6ZMN9</accession>
<dbReference type="Gene3D" id="3.40.1090.10">
    <property type="entry name" value="Cytosolic phospholipase A2 catalytic domain"/>
    <property type="match status" value="2"/>
</dbReference>
<feature type="short sequence motif" description="GXGXXG" evidence="4">
    <location>
        <begin position="17"/>
        <end position="22"/>
    </location>
</feature>
<comment type="caution">
    <text evidence="4">Lacks conserved residue(s) required for the propagation of feature annotation.</text>
</comment>
<evidence type="ECO:0000313" key="7">
    <source>
        <dbReference type="Proteomes" id="UP000325122"/>
    </source>
</evidence>
<dbReference type="SUPFAM" id="SSF52151">
    <property type="entry name" value="FabD/lysophospholipase-like"/>
    <property type="match status" value="1"/>
</dbReference>
<evidence type="ECO:0000259" key="5">
    <source>
        <dbReference type="PROSITE" id="PS51635"/>
    </source>
</evidence>
<evidence type="ECO:0000256" key="1">
    <source>
        <dbReference type="ARBA" id="ARBA00022801"/>
    </source>
</evidence>
<dbReference type="Pfam" id="PF01734">
    <property type="entry name" value="Patatin"/>
    <property type="match status" value="1"/>
</dbReference>
<evidence type="ECO:0000256" key="3">
    <source>
        <dbReference type="ARBA" id="ARBA00023098"/>
    </source>
</evidence>
<proteinExistence type="predicted"/>
<dbReference type="AlphaFoldDB" id="A0A5M6ZMN9"/>
<keyword evidence="1 4" id="KW-0378">Hydrolase</keyword>